<feature type="signal peptide" evidence="1">
    <location>
        <begin position="1"/>
        <end position="22"/>
    </location>
</feature>
<evidence type="ECO:0008006" key="4">
    <source>
        <dbReference type="Google" id="ProtNLM"/>
    </source>
</evidence>
<dbReference type="EMBL" id="SACR01000004">
    <property type="protein sequence ID" value="RVU45098.1"/>
    <property type="molecule type" value="Genomic_DNA"/>
</dbReference>
<evidence type="ECO:0000313" key="3">
    <source>
        <dbReference type="Proteomes" id="UP000285575"/>
    </source>
</evidence>
<evidence type="ECO:0000313" key="2">
    <source>
        <dbReference type="EMBL" id="RVU45098.1"/>
    </source>
</evidence>
<dbReference type="RefSeq" id="WP_128229165.1">
    <property type="nucleotide sequence ID" value="NZ_SACR01000004.1"/>
</dbReference>
<accession>A0A437REB3</accession>
<dbReference type="Gene3D" id="3.40.190.10">
    <property type="entry name" value="Periplasmic binding protein-like II"/>
    <property type="match status" value="1"/>
</dbReference>
<dbReference type="Proteomes" id="UP000285575">
    <property type="component" value="Unassembled WGS sequence"/>
</dbReference>
<feature type="chain" id="PRO_5019426703" description="PBP domain-containing protein" evidence="1">
    <location>
        <begin position="23"/>
        <end position="451"/>
    </location>
</feature>
<keyword evidence="1" id="KW-0732">Signal</keyword>
<gene>
    <name evidence="2" type="ORF">EOE66_13135</name>
</gene>
<protein>
    <recommendedName>
        <fullName evidence="4">PBP domain-containing protein</fullName>
    </recommendedName>
</protein>
<organism evidence="2 3">
    <name type="scientific">Rubrivivax rivuli</name>
    <dbReference type="NCBI Taxonomy" id="1862385"/>
    <lineage>
        <taxon>Bacteria</taxon>
        <taxon>Pseudomonadati</taxon>
        <taxon>Pseudomonadota</taxon>
        <taxon>Betaproteobacteria</taxon>
        <taxon>Burkholderiales</taxon>
        <taxon>Sphaerotilaceae</taxon>
        <taxon>Rubrivivax</taxon>
    </lineage>
</organism>
<dbReference type="AlphaFoldDB" id="A0A437REB3"/>
<evidence type="ECO:0000256" key="1">
    <source>
        <dbReference type="SAM" id="SignalP"/>
    </source>
</evidence>
<comment type="caution">
    <text evidence="2">The sequence shown here is derived from an EMBL/GenBank/DDBJ whole genome shotgun (WGS) entry which is preliminary data.</text>
</comment>
<reference evidence="2 3" key="1">
    <citation type="submission" date="2019-01" db="EMBL/GenBank/DDBJ databases">
        <authorList>
            <person name="Chen W.-M."/>
        </authorList>
    </citation>
    <scope>NUCLEOTIDE SEQUENCE [LARGE SCALE GENOMIC DNA]</scope>
    <source>
        <strain evidence="2 3">KYPY4</strain>
    </source>
</reference>
<name>A0A437REB3_9BURK</name>
<sequence>MKLHKIALGVAALSAIASPAFALTASTYNPANAMEIYVSGATAMDVGLENATLAMCQSGTIHKYTVSNQAVWLCTPRTTGANAIGNLAGRTQLAVHKHSVGGSGNGVAPVNNSTPLPFLDLVKIASSCAAATGAATTIACTEASTTLTTTQVAPLGISDVEPQFFGAATGTYNNLIIEPLATVIFGLPVTTAAYTALQAAQGLTVGATDAANIPSLSSAQVTSLFTQEGQTWTAVTGATVAGDDTVYVARRADSSGTQKTYEAVIARTINGIAAGKSCNAGLPTFLAGPEAVDNNAANNLCNGDNLIVNNSGSGQVAACLNRFNSFGKGAIGTLTTEAVSAAGWKHVRINGLLGNYANVKSGAYGQYGDAALNTRRTPAIDGDHAAYKAAFKALFAAVPTLHPAFGDTTTDAGKAGVIGLNKVTGQTTGNPWNRTDDAGVIDNCRPARADF</sequence>
<keyword evidence="3" id="KW-1185">Reference proteome</keyword>
<dbReference type="OrthoDB" id="8907005at2"/>
<proteinExistence type="predicted"/>